<organism evidence="2 3">
    <name type="scientific">Eiseniibacteriota bacterium</name>
    <dbReference type="NCBI Taxonomy" id="2212470"/>
    <lineage>
        <taxon>Bacteria</taxon>
        <taxon>Candidatus Eiseniibacteriota</taxon>
    </lineage>
</organism>
<dbReference type="EMBL" id="VBOS01000224">
    <property type="protein sequence ID" value="TMQ55297.1"/>
    <property type="molecule type" value="Genomic_DNA"/>
</dbReference>
<keyword evidence="2" id="KW-0378">Hydrolase</keyword>
<comment type="caution">
    <text evidence="2">The sequence shown here is derived from an EMBL/GenBank/DDBJ whole genome shotgun (WGS) entry which is preliminary data.</text>
</comment>
<accession>A0A538SV79</accession>
<dbReference type="PRINTS" id="PR00111">
    <property type="entry name" value="ABHYDROLASE"/>
</dbReference>
<dbReference type="Pfam" id="PF12697">
    <property type="entry name" value="Abhydrolase_6"/>
    <property type="match status" value="1"/>
</dbReference>
<dbReference type="Gene3D" id="3.40.50.1820">
    <property type="entry name" value="alpha/beta hydrolase"/>
    <property type="match status" value="1"/>
</dbReference>
<dbReference type="InterPro" id="IPR029058">
    <property type="entry name" value="AB_hydrolase_fold"/>
</dbReference>
<dbReference type="GO" id="GO:0016787">
    <property type="term" value="F:hydrolase activity"/>
    <property type="evidence" value="ECO:0007669"/>
    <property type="project" value="UniProtKB-KW"/>
</dbReference>
<dbReference type="SUPFAM" id="SSF53474">
    <property type="entry name" value="alpha/beta-Hydrolases"/>
    <property type="match status" value="1"/>
</dbReference>
<evidence type="ECO:0000313" key="2">
    <source>
        <dbReference type="EMBL" id="TMQ55297.1"/>
    </source>
</evidence>
<evidence type="ECO:0000259" key="1">
    <source>
        <dbReference type="Pfam" id="PF12697"/>
    </source>
</evidence>
<reference evidence="2 3" key="1">
    <citation type="journal article" date="2019" name="Nat. Microbiol.">
        <title>Mediterranean grassland soil C-N compound turnover is dependent on rainfall and depth, and is mediated by genomically divergent microorganisms.</title>
        <authorList>
            <person name="Diamond S."/>
            <person name="Andeer P.F."/>
            <person name="Li Z."/>
            <person name="Crits-Christoph A."/>
            <person name="Burstein D."/>
            <person name="Anantharaman K."/>
            <person name="Lane K.R."/>
            <person name="Thomas B.C."/>
            <person name="Pan C."/>
            <person name="Northen T.R."/>
            <person name="Banfield J.F."/>
        </authorList>
    </citation>
    <scope>NUCLEOTIDE SEQUENCE [LARGE SCALE GENOMIC DNA]</scope>
    <source>
        <strain evidence="2">WS_2</strain>
    </source>
</reference>
<feature type="domain" description="AB hydrolase-1" evidence="1">
    <location>
        <begin position="45"/>
        <end position="267"/>
    </location>
</feature>
<dbReference type="Proteomes" id="UP000317716">
    <property type="component" value="Unassembled WGS sequence"/>
</dbReference>
<dbReference type="AlphaFoldDB" id="A0A538SV79"/>
<dbReference type="PANTHER" id="PTHR43194:SF5">
    <property type="entry name" value="PIMELOYL-[ACYL-CARRIER PROTEIN] METHYL ESTER ESTERASE"/>
    <property type="match status" value="1"/>
</dbReference>
<dbReference type="InterPro" id="IPR000073">
    <property type="entry name" value="AB_hydrolase_1"/>
</dbReference>
<protein>
    <submittedName>
        <fullName evidence="2">Alpha/beta fold hydrolase</fullName>
    </submittedName>
</protein>
<evidence type="ECO:0000313" key="3">
    <source>
        <dbReference type="Proteomes" id="UP000317716"/>
    </source>
</evidence>
<sequence>MTRRLLILIPALAALALVIALALRPPAPLQPPHRFAMGHGSTIALLHGPGGSIQDWLPTARRLARSHRVVLIELPGHGLSPQLQPLTPERAAEALDASLIAESREPVVLVGHALGGLVAAVEALEHPERVRALVLVETALKPQIEGDARARRLDALDRDYPRALREIYTAYGRDSAQGERLYAYAARVAPSSLAPWLSLELFADVSLRMRHLRAPLLAVFSDRMWPADRTWDQAAKALGYPDSPNAKGVRVEGCGHFPMLDRPEELSRLIGHFADDSSKGPVADR</sequence>
<dbReference type="InterPro" id="IPR050228">
    <property type="entry name" value="Carboxylesterase_BioH"/>
</dbReference>
<gene>
    <name evidence="2" type="ORF">E6K72_06630</name>
</gene>
<name>A0A538SV79_UNCEI</name>
<dbReference type="PANTHER" id="PTHR43194">
    <property type="entry name" value="HYDROLASE ALPHA/BETA FOLD FAMILY"/>
    <property type="match status" value="1"/>
</dbReference>
<proteinExistence type="predicted"/>